<proteinExistence type="predicted"/>
<keyword evidence="3" id="KW-1185">Reference proteome</keyword>
<dbReference type="AlphaFoldDB" id="A0A4Y3RA95"/>
<feature type="compositionally biased region" description="Basic and acidic residues" evidence="1">
    <location>
        <begin position="30"/>
        <end position="45"/>
    </location>
</feature>
<sequence>MREEREKIRDFAFEAAGSGQVYGSIRVRPRGEHPRNAQEPGRCDEPGPAPFVRSRWTYQIASTHSGWSMKGLRLPW</sequence>
<gene>
    <name evidence="2" type="ORF">SGA01_02560</name>
</gene>
<comment type="caution">
    <text evidence="2">The sequence shown here is derived from an EMBL/GenBank/DDBJ whole genome shotgun (WGS) entry which is preliminary data.</text>
</comment>
<evidence type="ECO:0000256" key="1">
    <source>
        <dbReference type="SAM" id="MobiDB-lite"/>
    </source>
</evidence>
<dbReference type="Proteomes" id="UP000315226">
    <property type="component" value="Unassembled WGS sequence"/>
</dbReference>
<name>A0A4Y3RA95_9ACTN</name>
<accession>A0A4Y3RA95</accession>
<feature type="region of interest" description="Disordered" evidence="1">
    <location>
        <begin position="30"/>
        <end position="49"/>
    </location>
</feature>
<dbReference type="EMBL" id="BJMN01000002">
    <property type="protein sequence ID" value="GEB54651.1"/>
    <property type="molecule type" value="Genomic_DNA"/>
</dbReference>
<organism evidence="2 3">
    <name type="scientific">Streptomyces gardneri</name>
    <dbReference type="NCBI Taxonomy" id="66892"/>
    <lineage>
        <taxon>Bacteria</taxon>
        <taxon>Bacillati</taxon>
        <taxon>Actinomycetota</taxon>
        <taxon>Actinomycetes</taxon>
        <taxon>Kitasatosporales</taxon>
        <taxon>Streptomycetaceae</taxon>
        <taxon>Streptomyces</taxon>
    </lineage>
</organism>
<evidence type="ECO:0000313" key="2">
    <source>
        <dbReference type="EMBL" id="GEB54651.1"/>
    </source>
</evidence>
<evidence type="ECO:0000313" key="3">
    <source>
        <dbReference type="Proteomes" id="UP000315226"/>
    </source>
</evidence>
<reference evidence="2 3" key="1">
    <citation type="submission" date="2019-06" db="EMBL/GenBank/DDBJ databases">
        <title>Whole genome shotgun sequence of Streptomyces gardneri NBRC 12865.</title>
        <authorList>
            <person name="Hosoyama A."/>
            <person name="Uohara A."/>
            <person name="Ohji S."/>
            <person name="Ichikawa N."/>
        </authorList>
    </citation>
    <scope>NUCLEOTIDE SEQUENCE [LARGE SCALE GENOMIC DNA]</scope>
    <source>
        <strain evidence="2 3">NBRC 12865</strain>
    </source>
</reference>
<protein>
    <submittedName>
        <fullName evidence="2">Uncharacterized protein</fullName>
    </submittedName>
</protein>